<feature type="domain" description="FAM192A/Fyv6 N-terminal" evidence="3">
    <location>
        <begin position="7"/>
        <end position="78"/>
    </location>
</feature>
<evidence type="ECO:0000256" key="2">
    <source>
        <dbReference type="ARBA" id="ARBA00023242"/>
    </source>
</evidence>
<organism evidence="4 5">
    <name type="scientific">Eremothecium cymbalariae (strain CBS 270.75 / DBVPG 7215 / KCTC 17166 / NRRL Y-17582)</name>
    <name type="common">Yeast</name>
    <dbReference type="NCBI Taxonomy" id="931890"/>
    <lineage>
        <taxon>Eukaryota</taxon>
        <taxon>Fungi</taxon>
        <taxon>Dikarya</taxon>
        <taxon>Ascomycota</taxon>
        <taxon>Saccharomycotina</taxon>
        <taxon>Saccharomycetes</taxon>
        <taxon>Saccharomycetales</taxon>
        <taxon>Saccharomycetaceae</taxon>
        <taxon>Eremothecium</taxon>
    </lineage>
</organism>
<accession>G8JX12</accession>
<evidence type="ECO:0000313" key="5">
    <source>
        <dbReference type="Proteomes" id="UP000006790"/>
    </source>
</evidence>
<evidence type="ECO:0000256" key="1">
    <source>
        <dbReference type="ARBA" id="ARBA00004123"/>
    </source>
</evidence>
<reference evidence="5" key="1">
    <citation type="journal article" date="2012" name="G3 (Bethesda)">
        <title>Pichia sorbitophila, an interspecies yeast hybrid reveals early steps of genome resolution following polyploidization.</title>
        <authorList>
            <person name="Leh Louis V."/>
            <person name="Despons L."/>
            <person name="Friedrich A."/>
            <person name="Martin T."/>
            <person name="Durrens P."/>
            <person name="Casaregola S."/>
            <person name="Neuveglise C."/>
            <person name="Fairhead C."/>
            <person name="Marck C."/>
            <person name="Cruz J.A."/>
            <person name="Straub M.L."/>
            <person name="Kugler V."/>
            <person name="Sacerdot C."/>
            <person name="Uzunov Z."/>
            <person name="Thierry A."/>
            <person name="Weiss S."/>
            <person name="Bleykasten C."/>
            <person name="De Montigny J."/>
            <person name="Jacques N."/>
            <person name="Jung P."/>
            <person name="Lemaire M."/>
            <person name="Mallet S."/>
            <person name="Morel G."/>
            <person name="Richard G.F."/>
            <person name="Sarkar A."/>
            <person name="Savel G."/>
            <person name="Schacherer J."/>
            <person name="Seret M.L."/>
            <person name="Talla E."/>
            <person name="Samson G."/>
            <person name="Jubin C."/>
            <person name="Poulain J."/>
            <person name="Vacherie B."/>
            <person name="Barbe V."/>
            <person name="Pelletier E."/>
            <person name="Sherman D.J."/>
            <person name="Westhof E."/>
            <person name="Weissenbach J."/>
            <person name="Baret P.V."/>
            <person name="Wincker P."/>
            <person name="Gaillardin C."/>
            <person name="Dujon B."/>
            <person name="Souciet J.L."/>
        </authorList>
    </citation>
    <scope>NUCLEOTIDE SEQUENCE [LARGE SCALE GENOMIC DNA]</scope>
    <source>
        <strain evidence="5">CBS 270.75 / DBVPG 7215 / KCTC 17166 / NRRL Y-17582</strain>
    </source>
</reference>
<protein>
    <recommendedName>
        <fullName evidence="3">FAM192A/Fyv6 N-terminal domain-containing protein</fullName>
    </recommendedName>
</protein>
<dbReference type="KEGG" id="erc:Ecym_8091"/>
<comment type="subcellular location">
    <subcellularLocation>
        <location evidence="1">Nucleus</location>
    </subcellularLocation>
</comment>
<dbReference type="OrthoDB" id="4036151at2759"/>
<keyword evidence="2" id="KW-0539">Nucleus</keyword>
<dbReference type="EMBL" id="CP002504">
    <property type="protein sequence ID" value="AET41386.1"/>
    <property type="molecule type" value="Genomic_DNA"/>
</dbReference>
<dbReference type="RefSeq" id="XP_003648203.1">
    <property type="nucleotide sequence ID" value="XM_003648155.1"/>
</dbReference>
<evidence type="ECO:0000259" key="3">
    <source>
        <dbReference type="Pfam" id="PF10187"/>
    </source>
</evidence>
<dbReference type="Proteomes" id="UP000006790">
    <property type="component" value="Chromosome 8"/>
</dbReference>
<dbReference type="Pfam" id="PF10187">
    <property type="entry name" value="FAM192A_Fyv6_N"/>
    <property type="match status" value="1"/>
</dbReference>
<evidence type="ECO:0000313" key="4">
    <source>
        <dbReference type="EMBL" id="AET41386.1"/>
    </source>
</evidence>
<dbReference type="OMA" id="HKAECSK"/>
<dbReference type="GeneID" id="11469863"/>
<name>G8JX12_ERECY</name>
<proteinExistence type="predicted"/>
<dbReference type="InterPro" id="IPR019331">
    <property type="entry name" value="FAM192A/Fyv6_N"/>
</dbReference>
<dbReference type="FunCoup" id="G8JX12">
    <property type="interactions" value="51"/>
</dbReference>
<dbReference type="AlphaFoldDB" id="G8JX12"/>
<dbReference type="InParanoid" id="G8JX12"/>
<keyword evidence="5" id="KW-1185">Reference proteome</keyword>
<dbReference type="GO" id="GO:0005634">
    <property type="term" value="C:nucleus"/>
    <property type="evidence" value="ECO:0007669"/>
    <property type="project" value="UniProtKB-SubCell"/>
</dbReference>
<gene>
    <name evidence="4" type="ordered locus">Ecym_8091</name>
</gene>
<dbReference type="HOGENOM" id="CLU_1845098_0_0_1"/>
<sequence>MSDDFDAETKPECKSLQEQLRLNSINKQAEFQRQIEERNSMINRMSFEDVKYYEKLKDDALKKEQETKEFLDGQVRLFEKKQQKIHANATKKPEHIDLNSSGISDGKKFLVDKLGVIKKPASKRKKIRLISKPSSRGGS</sequence>